<keyword evidence="3" id="KW-0597">Phosphoprotein</keyword>
<keyword evidence="10" id="KW-1185">Reference proteome</keyword>
<evidence type="ECO:0000256" key="3">
    <source>
        <dbReference type="ARBA" id="ARBA00022553"/>
    </source>
</evidence>
<feature type="compositionally biased region" description="Basic and acidic residues" evidence="6">
    <location>
        <begin position="1"/>
        <end position="22"/>
    </location>
</feature>
<evidence type="ECO:0000313" key="10">
    <source>
        <dbReference type="Proteomes" id="UP001551695"/>
    </source>
</evidence>
<dbReference type="Pfam" id="PF03861">
    <property type="entry name" value="ANTAR"/>
    <property type="match status" value="1"/>
</dbReference>
<feature type="domain" description="PAS" evidence="7">
    <location>
        <begin position="43"/>
        <end position="88"/>
    </location>
</feature>
<evidence type="ECO:0000256" key="1">
    <source>
        <dbReference type="ARBA" id="ARBA00000085"/>
    </source>
</evidence>
<reference evidence="9 10" key="1">
    <citation type="submission" date="2024-06" db="EMBL/GenBank/DDBJ databases">
        <title>The Natural Products Discovery Center: Release of the First 8490 Sequenced Strains for Exploring Actinobacteria Biosynthetic Diversity.</title>
        <authorList>
            <person name="Kalkreuter E."/>
            <person name="Kautsar S.A."/>
            <person name="Yang D."/>
            <person name="Bader C.D."/>
            <person name="Teijaro C.N."/>
            <person name="Fluegel L."/>
            <person name="Davis C.M."/>
            <person name="Simpson J.R."/>
            <person name="Lauterbach L."/>
            <person name="Steele A.D."/>
            <person name="Gui C."/>
            <person name="Meng S."/>
            <person name="Li G."/>
            <person name="Viehrig K."/>
            <person name="Ye F."/>
            <person name="Su P."/>
            <person name="Kiefer A.F."/>
            <person name="Nichols A."/>
            <person name="Cepeda A.J."/>
            <person name="Yan W."/>
            <person name="Fan B."/>
            <person name="Jiang Y."/>
            <person name="Adhikari A."/>
            <person name="Zheng C.-J."/>
            <person name="Schuster L."/>
            <person name="Cowan T.M."/>
            <person name="Smanski M.J."/>
            <person name="Chevrette M.G."/>
            <person name="De Carvalho L.P.S."/>
            <person name="Shen B."/>
        </authorList>
    </citation>
    <scope>NUCLEOTIDE SEQUENCE [LARGE SCALE GENOMIC DNA]</scope>
    <source>
        <strain evidence="9 10">NPDC050403</strain>
    </source>
</reference>
<evidence type="ECO:0000256" key="6">
    <source>
        <dbReference type="SAM" id="MobiDB-lite"/>
    </source>
</evidence>
<keyword evidence="4" id="KW-0808">Transferase</keyword>
<evidence type="ECO:0000259" key="7">
    <source>
        <dbReference type="PROSITE" id="PS50112"/>
    </source>
</evidence>
<evidence type="ECO:0000259" key="8">
    <source>
        <dbReference type="PROSITE" id="PS50921"/>
    </source>
</evidence>
<dbReference type="PROSITE" id="PS50112">
    <property type="entry name" value="PAS"/>
    <property type="match status" value="1"/>
</dbReference>
<dbReference type="PANTHER" id="PTHR43304:SF1">
    <property type="entry name" value="PAC DOMAIN-CONTAINING PROTEIN"/>
    <property type="match status" value="1"/>
</dbReference>
<dbReference type="EMBL" id="JBFAKC010000035">
    <property type="protein sequence ID" value="MEV0712998.1"/>
    <property type="molecule type" value="Genomic_DNA"/>
</dbReference>
<keyword evidence="5" id="KW-0418">Kinase</keyword>
<sequence>MDRETSEKPEPNVGEDQRERPSPDGPGAVGSFRFWFDDHRWEWSEEIWHLYGYQPGEMTPTTELLLAHNHPDDRAAVADALAAAVRDHGAFGSHHRVIDTDGVHHQVMVVGDGMFDATGTVVGTQGYFIDLTASIATYGREAIDDVLPDLVTSRADIEQAKGILTLAYGLSPDQAFATLRWRSQETNVKLRTLARRLVAAARALHGGPPQQRLQMDHILLSLHEYLDPPDDQT</sequence>
<dbReference type="PANTHER" id="PTHR43304">
    <property type="entry name" value="PHYTOCHROME-LIKE PROTEIN CPH1"/>
    <property type="match status" value="1"/>
</dbReference>
<gene>
    <name evidence="9" type="ORF">AB0I48_36125</name>
</gene>
<comment type="catalytic activity">
    <reaction evidence="1">
        <text>ATP + protein L-histidine = ADP + protein N-phospho-L-histidine.</text>
        <dbReference type="EC" id="2.7.13.3"/>
    </reaction>
</comment>
<dbReference type="RefSeq" id="WP_357790475.1">
    <property type="nucleotide sequence ID" value="NZ_JBFAKC010000035.1"/>
</dbReference>
<evidence type="ECO:0000256" key="5">
    <source>
        <dbReference type="ARBA" id="ARBA00022777"/>
    </source>
</evidence>
<dbReference type="InterPro" id="IPR000014">
    <property type="entry name" value="PAS"/>
</dbReference>
<dbReference type="InterPro" id="IPR052162">
    <property type="entry name" value="Sensor_kinase/Photoreceptor"/>
</dbReference>
<feature type="domain" description="ANTAR" evidence="8">
    <location>
        <begin position="137"/>
        <end position="198"/>
    </location>
</feature>
<dbReference type="Pfam" id="PF08447">
    <property type="entry name" value="PAS_3"/>
    <property type="match status" value="1"/>
</dbReference>
<proteinExistence type="predicted"/>
<name>A0ABV3G5W0_9NOCA</name>
<dbReference type="InterPro" id="IPR013655">
    <property type="entry name" value="PAS_fold_3"/>
</dbReference>
<dbReference type="Gene3D" id="3.30.450.20">
    <property type="entry name" value="PAS domain"/>
    <property type="match status" value="1"/>
</dbReference>
<dbReference type="SMART" id="SM01012">
    <property type="entry name" value="ANTAR"/>
    <property type="match status" value="1"/>
</dbReference>
<feature type="region of interest" description="Disordered" evidence="6">
    <location>
        <begin position="1"/>
        <end position="29"/>
    </location>
</feature>
<dbReference type="EC" id="2.7.13.3" evidence="2"/>
<comment type="caution">
    <text evidence="9">The sequence shown here is derived from an EMBL/GenBank/DDBJ whole genome shotgun (WGS) entry which is preliminary data.</text>
</comment>
<dbReference type="SUPFAM" id="SSF55785">
    <property type="entry name" value="PYP-like sensor domain (PAS domain)"/>
    <property type="match status" value="1"/>
</dbReference>
<evidence type="ECO:0000313" key="9">
    <source>
        <dbReference type="EMBL" id="MEV0712998.1"/>
    </source>
</evidence>
<dbReference type="Gene3D" id="1.10.10.10">
    <property type="entry name" value="Winged helix-like DNA-binding domain superfamily/Winged helix DNA-binding domain"/>
    <property type="match status" value="1"/>
</dbReference>
<dbReference type="Proteomes" id="UP001551695">
    <property type="component" value="Unassembled WGS sequence"/>
</dbReference>
<organism evidence="9 10">
    <name type="scientific">Nocardia aurea</name>
    <dbReference type="NCBI Taxonomy" id="2144174"/>
    <lineage>
        <taxon>Bacteria</taxon>
        <taxon>Bacillati</taxon>
        <taxon>Actinomycetota</taxon>
        <taxon>Actinomycetes</taxon>
        <taxon>Mycobacteriales</taxon>
        <taxon>Nocardiaceae</taxon>
        <taxon>Nocardia</taxon>
    </lineage>
</organism>
<dbReference type="InterPro" id="IPR005561">
    <property type="entry name" value="ANTAR"/>
</dbReference>
<accession>A0ABV3G5W0</accession>
<evidence type="ECO:0000256" key="2">
    <source>
        <dbReference type="ARBA" id="ARBA00012438"/>
    </source>
</evidence>
<dbReference type="InterPro" id="IPR036388">
    <property type="entry name" value="WH-like_DNA-bd_sf"/>
</dbReference>
<evidence type="ECO:0000256" key="4">
    <source>
        <dbReference type="ARBA" id="ARBA00022679"/>
    </source>
</evidence>
<dbReference type="PROSITE" id="PS50921">
    <property type="entry name" value="ANTAR"/>
    <property type="match status" value="1"/>
</dbReference>
<protein>
    <recommendedName>
        <fullName evidence="2">histidine kinase</fullName>
        <ecNumber evidence="2">2.7.13.3</ecNumber>
    </recommendedName>
</protein>
<dbReference type="InterPro" id="IPR035965">
    <property type="entry name" value="PAS-like_dom_sf"/>
</dbReference>